<dbReference type="OrthoDB" id="1077582at2759"/>
<evidence type="ECO:0000313" key="2">
    <source>
        <dbReference type="EMBL" id="RAL66924.1"/>
    </source>
</evidence>
<proteinExistence type="predicted"/>
<dbReference type="Proteomes" id="UP000249056">
    <property type="component" value="Unassembled WGS sequence"/>
</dbReference>
<dbReference type="AlphaFoldDB" id="A0A395J480"/>
<evidence type="ECO:0000256" key="1">
    <source>
        <dbReference type="SAM" id="Phobius"/>
    </source>
</evidence>
<keyword evidence="3" id="KW-1185">Reference proteome</keyword>
<accession>A0A395J480</accession>
<sequence>MNPISCGPIGALRNFAVAIGTLKLLDIYARHLSLPQLKDDPPTYQHALLLLTEMRYESFTPNFIRVPRSQETFNEALQFAIHAAIFLCLAIATAGLGTGLGL</sequence>
<keyword evidence="1" id="KW-1133">Transmembrane helix</keyword>
<comment type="caution">
    <text evidence="2">The sequence shown here is derived from an EMBL/GenBank/DDBJ whole genome shotgun (WGS) entry which is preliminary data.</text>
</comment>
<protein>
    <submittedName>
        <fullName evidence="2">Uncharacterized protein</fullName>
    </submittedName>
</protein>
<name>A0A395J480_9HELO</name>
<keyword evidence="1" id="KW-0472">Membrane</keyword>
<dbReference type="EMBL" id="QKRW01000005">
    <property type="protein sequence ID" value="RAL66924.1"/>
    <property type="molecule type" value="Genomic_DNA"/>
</dbReference>
<reference evidence="2 3" key="1">
    <citation type="submission" date="2018-06" db="EMBL/GenBank/DDBJ databases">
        <title>Genome Sequence of the Brown Rot Fungal Pathogen Monilinia fructigena.</title>
        <authorList>
            <person name="Landi L."/>
            <person name="De Miccolis Angelini R.M."/>
            <person name="Pollastro S."/>
            <person name="Abate D."/>
            <person name="Faretra F."/>
            <person name="Romanazzi G."/>
        </authorList>
    </citation>
    <scope>NUCLEOTIDE SEQUENCE [LARGE SCALE GENOMIC DNA]</scope>
    <source>
        <strain evidence="2 3">Mfrg269</strain>
    </source>
</reference>
<evidence type="ECO:0000313" key="3">
    <source>
        <dbReference type="Proteomes" id="UP000249056"/>
    </source>
</evidence>
<gene>
    <name evidence="2" type="ORF">DID88_007706</name>
</gene>
<organism evidence="2 3">
    <name type="scientific">Monilinia fructigena</name>
    <dbReference type="NCBI Taxonomy" id="38457"/>
    <lineage>
        <taxon>Eukaryota</taxon>
        <taxon>Fungi</taxon>
        <taxon>Dikarya</taxon>
        <taxon>Ascomycota</taxon>
        <taxon>Pezizomycotina</taxon>
        <taxon>Leotiomycetes</taxon>
        <taxon>Helotiales</taxon>
        <taxon>Sclerotiniaceae</taxon>
        <taxon>Monilinia</taxon>
    </lineage>
</organism>
<keyword evidence="1" id="KW-0812">Transmembrane</keyword>
<feature type="transmembrane region" description="Helical" evidence="1">
    <location>
        <begin position="79"/>
        <end position="100"/>
    </location>
</feature>